<sequence>MMEEPCSARRAPLIAAAKSRRIGTHAELARLLTLASFGDVGPQDIRPIDAQGQLRKSGRIAAPSQPAAFAGGFVELAFIPVRRNMPAAHAALAPFPGLAGCLSLSANDRIGLLYAPHNVIAFAVVKNVQ</sequence>
<dbReference type="RefSeq" id="WP_249476146.1">
    <property type="nucleotide sequence ID" value="NZ_JAMBEP010000006.1"/>
</dbReference>
<evidence type="ECO:0000313" key="1">
    <source>
        <dbReference type="EMBL" id="MCL1636115.1"/>
    </source>
</evidence>
<reference evidence="1 2" key="1">
    <citation type="submission" date="2022-05" db="EMBL/GenBank/DDBJ databases">
        <title>Luteimonas sp. SX5, whole genome shotgun sequencing project.</title>
        <authorList>
            <person name="Zhao G."/>
            <person name="Shen L."/>
        </authorList>
    </citation>
    <scope>NUCLEOTIDE SEQUENCE [LARGE SCALE GENOMIC DNA]</scope>
    <source>
        <strain evidence="1 2">SX5</strain>
    </source>
</reference>
<evidence type="ECO:0000313" key="2">
    <source>
        <dbReference type="Proteomes" id="UP001431217"/>
    </source>
</evidence>
<dbReference type="Proteomes" id="UP001431217">
    <property type="component" value="Unassembled WGS sequence"/>
</dbReference>
<accession>A0ABT0MP97</accession>
<dbReference type="EMBL" id="JAMBEP010000006">
    <property type="protein sequence ID" value="MCL1636115.1"/>
    <property type="molecule type" value="Genomic_DNA"/>
</dbReference>
<protein>
    <submittedName>
        <fullName evidence="1">Uncharacterized protein</fullName>
    </submittedName>
</protein>
<proteinExistence type="predicted"/>
<gene>
    <name evidence="1" type="ORF">M2650_15945</name>
</gene>
<comment type="caution">
    <text evidence="1">The sequence shown here is derived from an EMBL/GenBank/DDBJ whole genome shotgun (WGS) entry which is preliminary data.</text>
</comment>
<organism evidence="1 2">
    <name type="scientific">Luteimonas galliterrae</name>
    <dbReference type="NCBI Taxonomy" id="2940486"/>
    <lineage>
        <taxon>Bacteria</taxon>
        <taxon>Pseudomonadati</taxon>
        <taxon>Pseudomonadota</taxon>
        <taxon>Gammaproteobacteria</taxon>
        <taxon>Lysobacterales</taxon>
        <taxon>Lysobacteraceae</taxon>
        <taxon>Luteimonas</taxon>
    </lineage>
</organism>
<keyword evidence="2" id="KW-1185">Reference proteome</keyword>
<name>A0ABT0MP97_9GAMM</name>